<dbReference type="RefSeq" id="WP_004771330.1">
    <property type="nucleotide sequence ID" value="NZ_KB849357.1"/>
</dbReference>
<evidence type="ECO:0000313" key="3">
    <source>
        <dbReference type="Proteomes" id="UP000013049"/>
    </source>
</evidence>
<dbReference type="Proteomes" id="UP000013049">
    <property type="component" value="Unassembled WGS sequence"/>
</dbReference>
<dbReference type="InterPro" id="IPR036388">
    <property type="entry name" value="WH-like_DNA-bd_sf"/>
</dbReference>
<evidence type="ECO:0000313" key="2">
    <source>
        <dbReference type="EMBL" id="ENU92967.1"/>
    </source>
</evidence>
<evidence type="ECO:0008006" key="4">
    <source>
        <dbReference type="Google" id="ProtNLM"/>
    </source>
</evidence>
<dbReference type="HOGENOM" id="CLU_126471_1_0_6"/>
<dbReference type="eggNOG" id="ENOG50339PV">
    <property type="taxonomic scope" value="Bacteria"/>
</dbReference>
<comment type="caution">
    <text evidence="2">The sequence shown here is derived from an EMBL/GenBank/DDBJ whole genome shotgun (WGS) entry which is preliminary data.</text>
</comment>
<evidence type="ECO:0000256" key="1">
    <source>
        <dbReference type="SAM" id="MobiDB-lite"/>
    </source>
</evidence>
<gene>
    <name evidence="2" type="ORF">F971_01954</name>
</gene>
<feature type="region of interest" description="Disordered" evidence="1">
    <location>
        <begin position="92"/>
        <end position="120"/>
    </location>
</feature>
<dbReference type="EMBL" id="APPC01000016">
    <property type="protein sequence ID" value="ENU92967.1"/>
    <property type="molecule type" value="Genomic_DNA"/>
</dbReference>
<name>N8WCD8_9GAMM</name>
<dbReference type="Gene3D" id="1.10.10.10">
    <property type="entry name" value="Winged helix-like DNA-binding domain superfamily/Winged helix DNA-binding domain"/>
    <property type="match status" value="1"/>
</dbReference>
<feature type="non-terminal residue" evidence="2">
    <location>
        <position position="120"/>
    </location>
</feature>
<sequence>MSLDASIWAWRAEVKNSSQRLVLLTLADRAGESHKCFPSLKRMEADTKLNRKTIIKVLDELEADSHIKFTGETTGKGVKVYQLLGVIGREDEEITSTKNGTSPNNGTGSKNGTGSENGTS</sequence>
<accession>N8WCD8</accession>
<organism evidence="2 3">
    <name type="scientific">Acinetobacter vivianii</name>
    <dbReference type="NCBI Taxonomy" id="1776742"/>
    <lineage>
        <taxon>Bacteria</taxon>
        <taxon>Pseudomonadati</taxon>
        <taxon>Pseudomonadota</taxon>
        <taxon>Gammaproteobacteria</taxon>
        <taxon>Moraxellales</taxon>
        <taxon>Moraxellaceae</taxon>
        <taxon>Acinetobacter</taxon>
    </lineage>
</organism>
<dbReference type="Pfam" id="PF13730">
    <property type="entry name" value="HTH_36"/>
    <property type="match status" value="1"/>
</dbReference>
<feature type="compositionally biased region" description="Low complexity" evidence="1">
    <location>
        <begin position="96"/>
        <end position="120"/>
    </location>
</feature>
<protein>
    <recommendedName>
        <fullName evidence="4">Helix-turn-helix domain-containing protein</fullName>
    </recommendedName>
</protein>
<proteinExistence type="predicted"/>
<dbReference type="AlphaFoldDB" id="N8WCD8"/>
<reference evidence="2 3" key="1">
    <citation type="submission" date="2013-02" db="EMBL/GenBank/DDBJ databases">
        <title>The Genome Sequence of Acinetobacter sp. NIPH 758.</title>
        <authorList>
            <consortium name="The Broad Institute Genome Sequencing Platform"/>
            <consortium name="The Broad Institute Genome Sequencing Center for Infectious Disease"/>
            <person name="Cerqueira G."/>
            <person name="Feldgarden M."/>
            <person name="Courvalin P."/>
            <person name="Perichon B."/>
            <person name="Grillot-Courvalin C."/>
            <person name="Clermont D."/>
            <person name="Rocha E."/>
            <person name="Yoon E.-J."/>
            <person name="Nemec A."/>
            <person name="Walker B."/>
            <person name="Young S.K."/>
            <person name="Zeng Q."/>
            <person name="Gargeya S."/>
            <person name="Fitzgerald M."/>
            <person name="Haas B."/>
            <person name="Abouelleil A."/>
            <person name="Alvarado L."/>
            <person name="Arachchi H.M."/>
            <person name="Berlin A.M."/>
            <person name="Chapman S.B."/>
            <person name="Dewar J."/>
            <person name="Goldberg J."/>
            <person name="Griggs A."/>
            <person name="Gujja S."/>
            <person name="Hansen M."/>
            <person name="Howarth C."/>
            <person name="Imamovic A."/>
            <person name="Larimer J."/>
            <person name="McCowan C."/>
            <person name="Murphy C."/>
            <person name="Neiman D."/>
            <person name="Pearson M."/>
            <person name="Priest M."/>
            <person name="Roberts A."/>
            <person name="Saif S."/>
            <person name="Shea T."/>
            <person name="Sisk P."/>
            <person name="Sykes S."/>
            <person name="Wortman J."/>
            <person name="Nusbaum C."/>
            <person name="Birren B."/>
        </authorList>
    </citation>
    <scope>NUCLEOTIDE SEQUENCE [LARGE SCALE GENOMIC DNA]</scope>
    <source>
        <strain evidence="2 3">NIPH 758</strain>
    </source>
</reference>